<gene>
    <name evidence="1" type="ORF">EPA93_35220</name>
</gene>
<dbReference type="Proteomes" id="UP000290365">
    <property type="component" value="Chromosome"/>
</dbReference>
<dbReference type="EMBL" id="CP035758">
    <property type="protein sequence ID" value="QBD80939.1"/>
    <property type="molecule type" value="Genomic_DNA"/>
</dbReference>
<name>A0A4P6JYX5_KTERU</name>
<proteinExistence type="predicted"/>
<evidence type="ECO:0000313" key="2">
    <source>
        <dbReference type="Proteomes" id="UP000290365"/>
    </source>
</evidence>
<evidence type="ECO:0008006" key="3">
    <source>
        <dbReference type="Google" id="ProtNLM"/>
    </source>
</evidence>
<dbReference type="AlphaFoldDB" id="A0A4P6JYX5"/>
<accession>A0A4P6JYX5</accession>
<dbReference type="RefSeq" id="WP_129892001.1">
    <property type="nucleotide sequence ID" value="NZ_CP035758.1"/>
</dbReference>
<sequence length="178" mass="20031">MGKDIFDASVGLAFSLALFERYRKNGLLQAELRHVPGIRGRCKGYLQLVEGKVTYCYIEDKDGQRRPMSKETLIRLDNERGPFEWMLVPLPAPPSPTPRMVVTPQAEQNSPTPRIIAPLHLERLEGWTNSQKMMLSVVYEAINGQRNIEAIKVQAGLPPNVTEEALRILLALKVISIV</sequence>
<keyword evidence="2" id="KW-1185">Reference proteome</keyword>
<dbReference type="KEGG" id="kbs:EPA93_35220"/>
<dbReference type="OrthoDB" id="159974at2"/>
<organism evidence="1 2">
    <name type="scientific">Ktedonosporobacter rubrisoli</name>
    <dbReference type="NCBI Taxonomy" id="2509675"/>
    <lineage>
        <taxon>Bacteria</taxon>
        <taxon>Bacillati</taxon>
        <taxon>Chloroflexota</taxon>
        <taxon>Ktedonobacteria</taxon>
        <taxon>Ktedonobacterales</taxon>
        <taxon>Ktedonosporobacteraceae</taxon>
        <taxon>Ktedonosporobacter</taxon>
    </lineage>
</organism>
<protein>
    <recommendedName>
        <fullName evidence="3">DUF4388 domain-containing protein</fullName>
    </recommendedName>
</protein>
<reference evidence="1 2" key="1">
    <citation type="submission" date="2019-01" db="EMBL/GenBank/DDBJ databases">
        <title>Ktedonosporobacter rubrisoli SCAWS-G2.</title>
        <authorList>
            <person name="Huang Y."/>
            <person name="Yan B."/>
        </authorList>
    </citation>
    <scope>NUCLEOTIDE SEQUENCE [LARGE SCALE GENOMIC DNA]</scope>
    <source>
        <strain evidence="1 2">SCAWS-G2</strain>
    </source>
</reference>
<evidence type="ECO:0000313" key="1">
    <source>
        <dbReference type="EMBL" id="QBD80939.1"/>
    </source>
</evidence>